<evidence type="ECO:0000313" key="1">
    <source>
        <dbReference type="EMBL" id="NOV04514.1"/>
    </source>
</evidence>
<protein>
    <submittedName>
        <fullName evidence="1">DUF1697 domain-containing protein</fullName>
    </submittedName>
</protein>
<dbReference type="Pfam" id="PF08002">
    <property type="entry name" value="DUF1697"/>
    <property type="match status" value="1"/>
</dbReference>
<evidence type="ECO:0000313" key="2">
    <source>
        <dbReference type="Proteomes" id="UP000618579"/>
    </source>
</evidence>
<reference evidence="1 2" key="1">
    <citation type="submission" date="2019-10" db="EMBL/GenBank/DDBJ databases">
        <title>Description of Paenibacillus pedi sp. nov.</title>
        <authorList>
            <person name="Carlier A."/>
            <person name="Qi S."/>
        </authorList>
    </citation>
    <scope>NUCLEOTIDE SEQUENCE [LARGE SCALE GENOMIC DNA]</scope>
    <source>
        <strain evidence="1 2">LMG 31457</strain>
    </source>
</reference>
<organism evidence="1 2">
    <name type="scientific">Paenibacillus planticolens</name>
    <dbReference type="NCBI Taxonomy" id="2654976"/>
    <lineage>
        <taxon>Bacteria</taxon>
        <taxon>Bacillati</taxon>
        <taxon>Bacillota</taxon>
        <taxon>Bacilli</taxon>
        <taxon>Bacillales</taxon>
        <taxon>Paenibacillaceae</taxon>
        <taxon>Paenibacillus</taxon>
    </lineage>
</organism>
<dbReference type="PANTHER" id="PTHR36439">
    <property type="entry name" value="BLL4334 PROTEIN"/>
    <property type="match status" value="1"/>
</dbReference>
<dbReference type="SUPFAM" id="SSF160379">
    <property type="entry name" value="SP0830-like"/>
    <property type="match status" value="1"/>
</dbReference>
<proteinExistence type="predicted"/>
<keyword evidence="2" id="KW-1185">Reference proteome</keyword>
<dbReference type="InterPro" id="IPR012545">
    <property type="entry name" value="DUF1697"/>
</dbReference>
<dbReference type="Gene3D" id="3.30.70.1280">
    <property type="entry name" value="SP0830-like domains"/>
    <property type="match status" value="1"/>
</dbReference>
<comment type="caution">
    <text evidence="1">The sequence shown here is derived from an EMBL/GenBank/DDBJ whole genome shotgun (WGS) entry which is preliminary data.</text>
</comment>
<dbReference type="RefSeq" id="WP_171687317.1">
    <property type="nucleotide sequence ID" value="NZ_WHNZ01000084.1"/>
</dbReference>
<sequence>MAIYIALLRGINVGGKNIIKMAELKSTFEQMGLLRVQTYIQSGNILFESNEDEESLRKRIESEIEAVFHISLAAILRTAEELNLIAAKCPFSAEEIAEAESMSDAECLYVAFLPKEPSKESLAKLEVYQTDNDQLRANGREVYLLYRHSILKSKLANNLTKLDVPATVRNWKTLSKLVALANAMADPARP</sequence>
<gene>
    <name evidence="1" type="ORF">GC097_31550</name>
</gene>
<dbReference type="EMBL" id="WHNZ01000084">
    <property type="protein sequence ID" value="NOV04514.1"/>
    <property type="molecule type" value="Genomic_DNA"/>
</dbReference>
<dbReference type="Proteomes" id="UP000618579">
    <property type="component" value="Unassembled WGS sequence"/>
</dbReference>
<dbReference type="PIRSF" id="PIRSF008502">
    <property type="entry name" value="UCP008502"/>
    <property type="match status" value="1"/>
</dbReference>
<dbReference type="PANTHER" id="PTHR36439:SF1">
    <property type="entry name" value="DUF1697 DOMAIN-CONTAINING PROTEIN"/>
    <property type="match status" value="1"/>
</dbReference>
<name>A0ABX1ZWY6_9BACL</name>
<accession>A0ABX1ZWY6</accession>